<evidence type="ECO:0000256" key="7">
    <source>
        <dbReference type="RuleBase" id="RU362125"/>
    </source>
</evidence>
<dbReference type="GO" id="GO:0033539">
    <property type="term" value="P:fatty acid beta-oxidation using acyl-CoA dehydrogenase"/>
    <property type="evidence" value="ECO:0007669"/>
    <property type="project" value="TreeGrafter"/>
</dbReference>
<evidence type="ECO:0000256" key="5">
    <source>
        <dbReference type="ARBA" id="ARBA00022827"/>
    </source>
</evidence>
<dbReference type="Pfam" id="PF02771">
    <property type="entry name" value="Acyl-CoA_dh_N"/>
    <property type="match status" value="1"/>
</dbReference>
<dbReference type="InterPro" id="IPR009075">
    <property type="entry name" value="AcylCo_DH/oxidase_C"/>
</dbReference>
<dbReference type="InterPro" id="IPR046373">
    <property type="entry name" value="Acyl-CoA_Oxase/DH_mid-dom_sf"/>
</dbReference>
<dbReference type="SUPFAM" id="SSF56645">
    <property type="entry name" value="Acyl-CoA dehydrogenase NM domain-like"/>
    <property type="match status" value="1"/>
</dbReference>
<dbReference type="AlphaFoldDB" id="A0A1Y6BJV1"/>
<evidence type="ECO:0000259" key="8">
    <source>
        <dbReference type="Pfam" id="PF00441"/>
    </source>
</evidence>
<gene>
    <name evidence="11" type="ORF">SAMN05428998_105211</name>
</gene>
<reference evidence="11 12" key="1">
    <citation type="submission" date="2017-04" db="EMBL/GenBank/DDBJ databases">
        <authorList>
            <person name="Afonso C.L."/>
            <person name="Miller P.J."/>
            <person name="Scott M.A."/>
            <person name="Spackman E."/>
            <person name="Goraichik I."/>
            <person name="Dimitrov K.M."/>
            <person name="Suarez D.L."/>
            <person name="Swayne D.E."/>
        </authorList>
    </citation>
    <scope>NUCLEOTIDE SEQUENCE [LARGE SCALE GENOMIC DNA]</scope>
    <source>
        <strain evidence="11 12">USBA 355</strain>
    </source>
</reference>
<dbReference type="GO" id="GO:0003995">
    <property type="term" value="F:acyl-CoA dehydrogenase activity"/>
    <property type="evidence" value="ECO:0007669"/>
    <property type="project" value="InterPro"/>
</dbReference>
<evidence type="ECO:0000256" key="1">
    <source>
        <dbReference type="ARBA" id="ARBA00001974"/>
    </source>
</evidence>
<evidence type="ECO:0000313" key="11">
    <source>
        <dbReference type="EMBL" id="SMF13916.1"/>
    </source>
</evidence>
<keyword evidence="6 7" id="KW-0560">Oxidoreductase</keyword>
<dbReference type="InterPro" id="IPR009100">
    <property type="entry name" value="AcylCoA_DH/oxidase_NM_dom_sf"/>
</dbReference>
<dbReference type="InterPro" id="IPR013786">
    <property type="entry name" value="AcylCoA_DH/ox_N"/>
</dbReference>
<accession>A0A1Y6BJV1</accession>
<dbReference type="GO" id="GO:0005737">
    <property type="term" value="C:cytoplasm"/>
    <property type="evidence" value="ECO:0007669"/>
    <property type="project" value="TreeGrafter"/>
</dbReference>
<dbReference type="STRING" id="560819.SAMN05428998_105211"/>
<dbReference type="Pfam" id="PF02770">
    <property type="entry name" value="Acyl-CoA_dh_M"/>
    <property type="match status" value="1"/>
</dbReference>
<dbReference type="Proteomes" id="UP000192917">
    <property type="component" value="Unassembled WGS sequence"/>
</dbReference>
<dbReference type="PROSITE" id="PS00073">
    <property type="entry name" value="ACYL_COA_DH_2"/>
    <property type="match status" value="1"/>
</dbReference>
<proteinExistence type="inferred from homology"/>
<evidence type="ECO:0000256" key="6">
    <source>
        <dbReference type="ARBA" id="ARBA00023002"/>
    </source>
</evidence>
<keyword evidence="12" id="KW-1185">Reference proteome</keyword>
<protein>
    <recommendedName>
        <fullName evidence="3">Medium-chain specific acyl-CoA dehydrogenase, mitochondrial</fullName>
    </recommendedName>
</protein>
<dbReference type="PANTHER" id="PTHR48083">
    <property type="entry name" value="MEDIUM-CHAIN SPECIFIC ACYL-COA DEHYDROGENASE, MITOCHONDRIAL-RELATED"/>
    <property type="match status" value="1"/>
</dbReference>
<comment type="cofactor">
    <cofactor evidence="1 7">
        <name>FAD</name>
        <dbReference type="ChEBI" id="CHEBI:57692"/>
    </cofactor>
</comment>
<evidence type="ECO:0000256" key="2">
    <source>
        <dbReference type="ARBA" id="ARBA00009347"/>
    </source>
</evidence>
<evidence type="ECO:0000313" key="12">
    <source>
        <dbReference type="Proteomes" id="UP000192917"/>
    </source>
</evidence>
<feature type="domain" description="Acyl-CoA dehydrogenase/oxidase C-terminal" evidence="8">
    <location>
        <begin position="230"/>
        <end position="380"/>
    </location>
</feature>
<dbReference type="InterPro" id="IPR006091">
    <property type="entry name" value="Acyl-CoA_Oxase/DH_mid-dom"/>
</dbReference>
<keyword evidence="5 7" id="KW-0274">FAD</keyword>
<dbReference type="EMBL" id="FWZX01000005">
    <property type="protein sequence ID" value="SMF13916.1"/>
    <property type="molecule type" value="Genomic_DNA"/>
</dbReference>
<dbReference type="PROSITE" id="PS00072">
    <property type="entry name" value="ACYL_COA_DH_1"/>
    <property type="match status" value="1"/>
</dbReference>
<dbReference type="InterPro" id="IPR006089">
    <property type="entry name" value="Acyl-CoA_DH_CS"/>
</dbReference>
<dbReference type="Gene3D" id="2.40.110.10">
    <property type="entry name" value="Butyryl-CoA Dehydrogenase, subunit A, domain 2"/>
    <property type="match status" value="1"/>
</dbReference>
<dbReference type="RefSeq" id="WP_085122241.1">
    <property type="nucleotide sequence ID" value="NZ_FWZX01000005.1"/>
</dbReference>
<sequence>MTYPLSSDHRALQARVRAFADRFLIPHEVHAELNDGAFPDGAEAAARAEAARLGLCAMNMPKALGGSGLSTLEQVLVSEQIGRVTNGLGWLVTTPARCLAEVATEQQLETWVKPTIRGERHECYAITEEEAGSDVDAIRTTARRDGGHYVIDGEKWHVTSANQADYLVVQAKLADGPNAGTHALFYVECRAPGVRFVRTPAYSHTYAHHHPIVAFEGVRVPEANRIGAEGQGMAFTHDWFRYERLMIAARCCGAAERLIEEATAFAKGRIAFGQPIFDNQSIQFMLADSLTELWAARLMVYRLAEAHDAGEDVKILHGQCSMAKLYGSEMANRVADRAVQIFGGRGYMRENVAERFFRELRVDRIWEGTSEIQRSIIAGQLAKRGQEALIG</sequence>
<name>A0A1Y6BJV1_9PROT</name>
<evidence type="ECO:0000259" key="10">
    <source>
        <dbReference type="Pfam" id="PF02771"/>
    </source>
</evidence>
<dbReference type="InterPro" id="IPR037069">
    <property type="entry name" value="AcylCoA_DH/ox_N_sf"/>
</dbReference>
<dbReference type="Gene3D" id="1.20.140.10">
    <property type="entry name" value="Butyryl-CoA Dehydrogenase, subunit A, domain 3"/>
    <property type="match status" value="1"/>
</dbReference>
<evidence type="ECO:0000256" key="4">
    <source>
        <dbReference type="ARBA" id="ARBA00022630"/>
    </source>
</evidence>
<dbReference type="Pfam" id="PF00441">
    <property type="entry name" value="Acyl-CoA_dh_1"/>
    <property type="match status" value="1"/>
</dbReference>
<comment type="similarity">
    <text evidence="2 7">Belongs to the acyl-CoA dehydrogenase family.</text>
</comment>
<organism evidence="11 12">
    <name type="scientific">Tistlia consotensis USBA 355</name>
    <dbReference type="NCBI Taxonomy" id="560819"/>
    <lineage>
        <taxon>Bacteria</taxon>
        <taxon>Pseudomonadati</taxon>
        <taxon>Pseudomonadota</taxon>
        <taxon>Alphaproteobacteria</taxon>
        <taxon>Rhodospirillales</taxon>
        <taxon>Rhodovibrionaceae</taxon>
        <taxon>Tistlia</taxon>
    </lineage>
</organism>
<evidence type="ECO:0000256" key="3">
    <source>
        <dbReference type="ARBA" id="ARBA00019125"/>
    </source>
</evidence>
<dbReference type="FunFam" id="1.20.140.10:FF:000001">
    <property type="entry name" value="Acyl-CoA dehydrogenase"/>
    <property type="match status" value="1"/>
</dbReference>
<dbReference type="InterPro" id="IPR050741">
    <property type="entry name" value="Acyl-CoA_dehydrogenase"/>
</dbReference>
<feature type="domain" description="Acyl-CoA oxidase/dehydrogenase middle" evidence="9">
    <location>
        <begin position="123"/>
        <end position="200"/>
    </location>
</feature>
<dbReference type="InterPro" id="IPR036250">
    <property type="entry name" value="AcylCo_DH-like_C"/>
</dbReference>
<dbReference type="GO" id="GO:0050660">
    <property type="term" value="F:flavin adenine dinucleotide binding"/>
    <property type="evidence" value="ECO:0007669"/>
    <property type="project" value="InterPro"/>
</dbReference>
<dbReference type="Gene3D" id="1.10.540.10">
    <property type="entry name" value="Acyl-CoA dehydrogenase/oxidase, N-terminal domain"/>
    <property type="match status" value="1"/>
</dbReference>
<dbReference type="SUPFAM" id="SSF47203">
    <property type="entry name" value="Acyl-CoA dehydrogenase C-terminal domain-like"/>
    <property type="match status" value="1"/>
</dbReference>
<evidence type="ECO:0000259" key="9">
    <source>
        <dbReference type="Pfam" id="PF02770"/>
    </source>
</evidence>
<keyword evidence="4 7" id="KW-0285">Flavoprotein</keyword>
<dbReference type="PANTHER" id="PTHR48083:SF2">
    <property type="entry name" value="MEDIUM-CHAIN SPECIFIC ACYL-COA DEHYDROGENASE, MITOCHONDRIAL"/>
    <property type="match status" value="1"/>
</dbReference>
<feature type="domain" description="Acyl-CoA dehydrogenase/oxidase N-terminal" evidence="10">
    <location>
        <begin position="7"/>
        <end position="119"/>
    </location>
</feature>
<dbReference type="CDD" id="cd00567">
    <property type="entry name" value="ACAD"/>
    <property type="match status" value="1"/>
</dbReference>